<gene>
    <name evidence="4" type="ORF">APLA_LOCUS158</name>
</gene>
<feature type="chain" id="PRO_5035814130" description="Acyltransferase 3 domain-containing protein" evidence="2">
    <location>
        <begin position="17"/>
        <end position="608"/>
    </location>
</feature>
<feature type="transmembrane region" description="Helical" evidence="1">
    <location>
        <begin position="248"/>
        <end position="273"/>
    </location>
</feature>
<dbReference type="InterPro" id="IPR002656">
    <property type="entry name" value="Acyl_transf_3_dom"/>
</dbReference>
<feature type="transmembrane region" description="Helical" evidence="1">
    <location>
        <begin position="577"/>
        <end position="599"/>
    </location>
</feature>
<dbReference type="PANTHER" id="PTHR11161:SF0">
    <property type="entry name" value="O-ACYLTRANSFERASE LIKE PROTEIN"/>
    <property type="match status" value="1"/>
</dbReference>
<reference evidence="4 5" key="1">
    <citation type="submission" date="2020-04" db="EMBL/GenBank/DDBJ databases">
        <authorList>
            <person name="Wallbank WR R."/>
            <person name="Pardo Diaz C."/>
            <person name="Kozak K."/>
            <person name="Martin S."/>
            <person name="Jiggins C."/>
            <person name="Moest M."/>
            <person name="Warren A I."/>
            <person name="Byers J.R.P. K."/>
            <person name="Montejo-Kovacevich G."/>
            <person name="Yen C E."/>
        </authorList>
    </citation>
    <scope>NUCLEOTIDE SEQUENCE [LARGE SCALE GENOMIC DNA]</scope>
</reference>
<feature type="transmembrane region" description="Helical" evidence="1">
    <location>
        <begin position="433"/>
        <end position="455"/>
    </location>
</feature>
<evidence type="ECO:0000259" key="3">
    <source>
        <dbReference type="Pfam" id="PF01757"/>
    </source>
</evidence>
<organism evidence="4 5">
    <name type="scientific">Arctia plantaginis</name>
    <name type="common">Wood tiger moth</name>
    <name type="synonym">Phalaena plantaginis</name>
    <dbReference type="NCBI Taxonomy" id="874455"/>
    <lineage>
        <taxon>Eukaryota</taxon>
        <taxon>Metazoa</taxon>
        <taxon>Ecdysozoa</taxon>
        <taxon>Arthropoda</taxon>
        <taxon>Hexapoda</taxon>
        <taxon>Insecta</taxon>
        <taxon>Pterygota</taxon>
        <taxon>Neoptera</taxon>
        <taxon>Endopterygota</taxon>
        <taxon>Lepidoptera</taxon>
        <taxon>Glossata</taxon>
        <taxon>Ditrysia</taxon>
        <taxon>Noctuoidea</taxon>
        <taxon>Erebidae</taxon>
        <taxon>Arctiinae</taxon>
        <taxon>Arctia</taxon>
    </lineage>
</organism>
<keyword evidence="1" id="KW-1133">Transmembrane helix</keyword>
<accession>A0A8S0YP26</accession>
<proteinExistence type="predicted"/>
<feature type="transmembrane region" description="Helical" evidence="1">
    <location>
        <begin position="385"/>
        <end position="406"/>
    </location>
</feature>
<keyword evidence="1" id="KW-0812">Transmembrane</keyword>
<dbReference type="InterPro" id="IPR052728">
    <property type="entry name" value="O2_lipid_transport_reg"/>
</dbReference>
<dbReference type="PANTHER" id="PTHR11161">
    <property type="entry name" value="O-ACYLTRANSFERASE"/>
    <property type="match status" value="1"/>
</dbReference>
<keyword evidence="5" id="KW-1185">Reference proteome</keyword>
<feature type="transmembrane region" description="Helical" evidence="1">
    <location>
        <begin position="498"/>
        <end position="523"/>
    </location>
</feature>
<feature type="transmembrane region" description="Helical" evidence="1">
    <location>
        <begin position="358"/>
        <end position="378"/>
    </location>
</feature>
<dbReference type="AlphaFoldDB" id="A0A8S0YP26"/>
<feature type="transmembrane region" description="Helical" evidence="1">
    <location>
        <begin position="294"/>
        <end position="313"/>
    </location>
</feature>
<name>A0A8S0YP26_ARCPL</name>
<protein>
    <recommendedName>
        <fullName evidence="3">Acyltransferase 3 domain-containing protein</fullName>
    </recommendedName>
</protein>
<evidence type="ECO:0000256" key="2">
    <source>
        <dbReference type="SAM" id="SignalP"/>
    </source>
</evidence>
<evidence type="ECO:0000256" key="1">
    <source>
        <dbReference type="SAM" id="Phobius"/>
    </source>
</evidence>
<feature type="transmembrane region" description="Helical" evidence="1">
    <location>
        <begin position="544"/>
        <end position="565"/>
    </location>
</feature>
<dbReference type="Proteomes" id="UP000494106">
    <property type="component" value="Unassembled WGS sequence"/>
</dbReference>
<evidence type="ECO:0000313" key="4">
    <source>
        <dbReference type="EMBL" id="CAB3220163.1"/>
    </source>
</evidence>
<evidence type="ECO:0000313" key="5">
    <source>
        <dbReference type="Proteomes" id="UP000494106"/>
    </source>
</evidence>
<dbReference type="EMBL" id="CADEBC010000045">
    <property type="protein sequence ID" value="CAB3220163.1"/>
    <property type="molecule type" value="Genomic_DNA"/>
</dbReference>
<comment type="caution">
    <text evidence="4">The sequence shown here is derived from an EMBL/GenBank/DDBJ whole genome shotgun (WGS) entry which is preliminary data.</text>
</comment>
<dbReference type="Pfam" id="PF01757">
    <property type="entry name" value="Acyl_transf_3"/>
    <property type="match status" value="1"/>
</dbReference>
<dbReference type="OrthoDB" id="6418646at2759"/>
<feature type="transmembrane region" description="Helical" evidence="1">
    <location>
        <begin position="467"/>
        <end position="486"/>
    </location>
</feature>
<feature type="signal peptide" evidence="2">
    <location>
        <begin position="1"/>
        <end position="16"/>
    </location>
</feature>
<keyword evidence="1" id="KW-0472">Membrane</keyword>
<dbReference type="GO" id="GO:0016747">
    <property type="term" value="F:acyltransferase activity, transferring groups other than amino-acyl groups"/>
    <property type="evidence" value="ECO:0007669"/>
    <property type="project" value="InterPro"/>
</dbReference>
<sequence>MNSLFWLLLTAVTATAKEFTDEELSSFPKLFHLDDYDRCLARRDGLYCLGVFNLLPDVQPNPGYDLLKEYSDEFHRHFNRTRIHRGYCVSTRCPNYVTRNASEHFERCVDKYARSRSLRASINTLHYCHNHTDKHAIKPKTPAQNTFLQCIYAIIAINIIGTAYDLWTKDTPNKNKLITSFSIPSNWRRLTVIYEGEDPRLTALTPLNGVRVLSMLLTMLAHSHVLHFSFYTTNSEELEKLTEKKRGIFLSDGSCSIQALVTISCFLVCYNLLIFSKKQQLNLSMLPLCIIKRIIRIAPVNLLLVCFGATWWLHIRNSPLVSTTIGLESKACQTKFWAHVFFVNNLVDRGNYCLVPTWFLAVDMHMYLVACIFTLIMWRHRSKAIKLYTIIFLASCTLTGVVTYIMEYKSMIYLSTPEQVRRIFRDSESFVNFYMSSWAAIPSCILGLMLAHLQFELDEKRIKLSEYKWFVYLHYTAFPFIFLWALKGIFTRKYNTTIFIAAHAALDTSCYCLITCIFLLGLIHVNGPLKKLFGWSGWNAMARMSLTVLILHWCVNMIIAARPVAYRTSFLDVTVDWTATIVITYILAIPITVLVELPIQKFMGLLMF</sequence>
<keyword evidence="2" id="KW-0732">Signal</keyword>
<feature type="domain" description="Acyltransferase 3" evidence="3">
    <location>
        <begin position="207"/>
        <end position="594"/>
    </location>
</feature>